<reference evidence="3" key="1">
    <citation type="journal article" date="2017" name="Front. Plant Sci.">
        <title>Climate Clever Clovers: New Paradigm to Reduce the Environmental Footprint of Ruminants by Breeding Low Methanogenic Forages Utilizing Haplotype Variation.</title>
        <authorList>
            <person name="Kaur P."/>
            <person name="Appels R."/>
            <person name="Bayer P.E."/>
            <person name="Keeble-Gagnere G."/>
            <person name="Wang J."/>
            <person name="Hirakawa H."/>
            <person name="Shirasawa K."/>
            <person name="Vercoe P."/>
            <person name="Stefanova K."/>
            <person name="Durmic Z."/>
            <person name="Nichols P."/>
            <person name="Revell C."/>
            <person name="Isobe S.N."/>
            <person name="Edwards D."/>
            <person name="Erskine W."/>
        </authorList>
    </citation>
    <scope>NUCLEOTIDE SEQUENCE [LARGE SCALE GENOMIC DNA]</scope>
    <source>
        <strain evidence="3">cv. Daliak</strain>
    </source>
</reference>
<dbReference type="OrthoDB" id="1935503at2759"/>
<dbReference type="PANTHER" id="PTHR33116:SF80">
    <property type="entry name" value="REVERSE TRANSCRIPTASE ZINC-BINDING DOMAIN-CONTAINING PROTEIN"/>
    <property type="match status" value="1"/>
</dbReference>
<comment type="caution">
    <text evidence="2">The sequence shown here is derived from an EMBL/GenBank/DDBJ whole genome shotgun (WGS) entry which is preliminary data.</text>
</comment>
<dbReference type="SUPFAM" id="SSF56672">
    <property type="entry name" value="DNA/RNA polymerases"/>
    <property type="match status" value="1"/>
</dbReference>
<organism evidence="2 3">
    <name type="scientific">Trifolium subterraneum</name>
    <name type="common">Subterranean clover</name>
    <dbReference type="NCBI Taxonomy" id="3900"/>
    <lineage>
        <taxon>Eukaryota</taxon>
        <taxon>Viridiplantae</taxon>
        <taxon>Streptophyta</taxon>
        <taxon>Embryophyta</taxon>
        <taxon>Tracheophyta</taxon>
        <taxon>Spermatophyta</taxon>
        <taxon>Magnoliopsida</taxon>
        <taxon>eudicotyledons</taxon>
        <taxon>Gunneridae</taxon>
        <taxon>Pentapetalae</taxon>
        <taxon>rosids</taxon>
        <taxon>fabids</taxon>
        <taxon>Fabales</taxon>
        <taxon>Fabaceae</taxon>
        <taxon>Papilionoideae</taxon>
        <taxon>50 kb inversion clade</taxon>
        <taxon>NPAAA clade</taxon>
        <taxon>Hologalegina</taxon>
        <taxon>IRL clade</taxon>
        <taxon>Trifolieae</taxon>
        <taxon>Trifolium</taxon>
    </lineage>
</organism>
<feature type="domain" description="Reverse transcriptase" evidence="1">
    <location>
        <begin position="1"/>
        <end position="140"/>
    </location>
</feature>
<sequence>MSISINGAQKGYFKCLRGVRQGDPLSHILFCLAEEVLSRGISNLVQEGKIELIKGSRNSTVPSHCLYADDLMVFCKGKFSSLQALQDLFTSYASCSGQVINASKSTIFAGGISQLRLNNIVNLIGFKVGSLPFNYLGVPIFKGKPQARYLYPIADKIKVKLSAWKASLLSIAGRAQLVKSVIQSMMMYSISVYTWPVSLLKTIETWSRNFIWSGDINKRKLVTVAWKYVCVPYSEGGLGLRSLISLNEASNLKLCWDFLHSEESWAQILRNRALRYGKVIGHHISSSLWSSIKSEFSCLMENSNWLVGNGNDIKLWEDSCVEAKSLIDVLKITNLLIIF</sequence>
<dbReference type="InterPro" id="IPR000477">
    <property type="entry name" value="RT_dom"/>
</dbReference>
<dbReference type="AlphaFoldDB" id="A0A1B5Z7P4"/>
<accession>A0A1B5Z7P4</accession>
<protein>
    <recommendedName>
        <fullName evidence="1">Reverse transcriptase domain-containing protein</fullName>
    </recommendedName>
</protein>
<dbReference type="InterPro" id="IPR043502">
    <property type="entry name" value="DNA/RNA_pol_sf"/>
</dbReference>
<dbReference type="PANTHER" id="PTHR33116">
    <property type="entry name" value="REVERSE TRANSCRIPTASE ZINC-BINDING DOMAIN-CONTAINING PROTEIN-RELATED-RELATED"/>
    <property type="match status" value="1"/>
</dbReference>
<proteinExistence type="predicted"/>
<dbReference type="EMBL" id="BCLP01043853">
    <property type="protein sequence ID" value="GAU10120.1"/>
    <property type="molecule type" value="Genomic_DNA"/>
</dbReference>
<evidence type="ECO:0000313" key="2">
    <source>
        <dbReference type="EMBL" id="GAU10120.1"/>
    </source>
</evidence>
<dbReference type="PROSITE" id="PS50878">
    <property type="entry name" value="RT_POL"/>
    <property type="match status" value="1"/>
</dbReference>
<dbReference type="Proteomes" id="UP000242715">
    <property type="component" value="Unassembled WGS sequence"/>
</dbReference>
<evidence type="ECO:0000259" key="1">
    <source>
        <dbReference type="PROSITE" id="PS50878"/>
    </source>
</evidence>
<evidence type="ECO:0000313" key="3">
    <source>
        <dbReference type="Proteomes" id="UP000242715"/>
    </source>
</evidence>
<name>A0A1B5Z7P4_TRISU</name>
<dbReference type="Pfam" id="PF00078">
    <property type="entry name" value="RVT_1"/>
    <property type="match status" value="1"/>
</dbReference>
<keyword evidence="3" id="KW-1185">Reference proteome</keyword>
<gene>
    <name evidence="2" type="ORF">TSUD_419990</name>
</gene>